<evidence type="ECO:0000313" key="2">
    <source>
        <dbReference type="EMBL" id="QNF34339.1"/>
    </source>
</evidence>
<accession>A0A7G7GB05</accession>
<keyword evidence="3" id="KW-1185">Reference proteome</keyword>
<dbReference type="GO" id="GO:0003677">
    <property type="term" value="F:DNA binding"/>
    <property type="evidence" value="ECO:0007669"/>
    <property type="project" value="InterPro"/>
</dbReference>
<name>A0A7G7GB05_9BACT</name>
<dbReference type="GO" id="GO:0003899">
    <property type="term" value="F:DNA-directed RNA polymerase activity"/>
    <property type="evidence" value="ECO:0007669"/>
    <property type="project" value="InterPro"/>
</dbReference>
<organism evidence="2 3">
    <name type="scientific">Adhaeribacter swui</name>
    <dbReference type="NCBI Taxonomy" id="2086471"/>
    <lineage>
        <taxon>Bacteria</taxon>
        <taxon>Pseudomonadati</taxon>
        <taxon>Bacteroidota</taxon>
        <taxon>Cytophagia</taxon>
        <taxon>Cytophagales</taxon>
        <taxon>Hymenobacteraceae</taxon>
        <taxon>Adhaeribacter</taxon>
    </lineage>
</organism>
<dbReference type="SUPFAM" id="SSF57783">
    <property type="entry name" value="Zinc beta-ribbon"/>
    <property type="match status" value="1"/>
</dbReference>
<dbReference type="Gene3D" id="3.40.1360.10">
    <property type="match status" value="1"/>
</dbReference>
<evidence type="ECO:0000313" key="3">
    <source>
        <dbReference type="Proteomes" id="UP000515237"/>
    </source>
</evidence>
<feature type="domain" description="Zinc finger CHC2-type" evidence="1">
    <location>
        <begin position="35"/>
        <end position="92"/>
    </location>
</feature>
<dbReference type="SMART" id="SM00400">
    <property type="entry name" value="ZnF_CHCC"/>
    <property type="match status" value="1"/>
</dbReference>
<dbReference type="Proteomes" id="UP000515237">
    <property type="component" value="Chromosome"/>
</dbReference>
<dbReference type="Pfam" id="PF13155">
    <property type="entry name" value="Toprim_2"/>
    <property type="match status" value="1"/>
</dbReference>
<dbReference type="GO" id="GO:0006260">
    <property type="term" value="P:DNA replication"/>
    <property type="evidence" value="ECO:0007669"/>
    <property type="project" value="InterPro"/>
</dbReference>
<sequence length="396" mass="45252">MKQNKKELNDIKSTSIVSFLASLGIFPQYKSGNEHYYLSPFRQEKTPSFTVNEQKNCWFDHGQGVKGTGGDIISLLQQVLKLEFNEAVELITQLKSNPELAGLDPKSFLNVAPAEKEYKSTLTLTYAGPIVNPILTKYLQSRGINLDLLSGCQDYLRQVHYKIAGKEKTFYGIGFKNSSGGYEVRSHGFQSFIGPKKDVTYIKGTRPGIAVFEGFLDYLSALTHHKRTSLQYDILILNSTRMLKSAMPILLSHTHVHTFLDNDFTGLQATDLIQAKCKEKGIAVTRHNSIYQGYKDFNDYLTKTAPTKPLPGTTNDSMSEASKDKKWWLWVVFREMQFTKEGVGFTNFTWYSFNNDRSGYQQLLHHRQDLEKKIKYFRLCERTSGRNFKILEEGHV</sequence>
<dbReference type="Pfam" id="PF01807">
    <property type="entry name" value="Zn_ribbon_DnaG"/>
    <property type="match status" value="1"/>
</dbReference>
<proteinExistence type="predicted"/>
<protein>
    <submittedName>
        <fullName evidence="2">Toprim domain-containing protein</fullName>
    </submittedName>
</protein>
<dbReference type="InterPro" id="IPR002694">
    <property type="entry name" value="Znf_CHC2"/>
</dbReference>
<dbReference type="EMBL" id="CP055156">
    <property type="protein sequence ID" value="QNF34339.1"/>
    <property type="molecule type" value="Genomic_DNA"/>
</dbReference>
<dbReference type="GO" id="GO:0008270">
    <property type="term" value="F:zinc ion binding"/>
    <property type="evidence" value="ECO:0007669"/>
    <property type="project" value="InterPro"/>
</dbReference>
<dbReference type="Gene3D" id="3.90.580.10">
    <property type="entry name" value="Zinc finger, CHC2-type domain"/>
    <property type="match status" value="1"/>
</dbReference>
<dbReference type="RefSeq" id="WP_185270820.1">
    <property type="nucleotide sequence ID" value="NZ_CP055156.1"/>
</dbReference>
<dbReference type="KEGG" id="aswu:HUW51_17015"/>
<dbReference type="InterPro" id="IPR036977">
    <property type="entry name" value="DNA_primase_Znf_CHC2"/>
</dbReference>
<evidence type="ECO:0000259" key="1">
    <source>
        <dbReference type="SMART" id="SM00400"/>
    </source>
</evidence>
<gene>
    <name evidence="2" type="ORF">HUW51_17015</name>
</gene>
<reference evidence="2 3" key="1">
    <citation type="journal article" date="2018" name="Int. J. Syst. Evol. Microbiol.">
        <title>Adhaeribacter swui sp. nov., isolated from wet mud.</title>
        <authorList>
            <person name="Kim D.U."/>
            <person name="Kim K.W."/>
            <person name="Kang M.S."/>
            <person name="Kim J.Y."/>
            <person name="Jang J.H."/>
            <person name="Kim M.K."/>
        </authorList>
    </citation>
    <scope>NUCLEOTIDE SEQUENCE [LARGE SCALE GENOMIC DNA]</scope>
    <source>
        <strain evidence="2 3">KCTC 52873</strain>
    </source>
</reference>
<dbReference type="AlphaFoldDB" id="A0A7G7GB05"/>